<comment type="caution">
    <text evidence="6">Lacks conserved residue(s) required for the propagation of feature annotation.</text>
</comment>
<reference evidence="8 9" key="1">
    <citation type="journal article" date="2021" name="Sci. Rep.">
        <title>The distribution of antibiotic resistance genes in chicken gut microbiota commensals.</title>
        <authorList>
            <person name="Juricova H."/>
            <person name="Matiasovicova J."/>
            <person name="Kubasova T."/>
            <person name="Cejkova D."/>
            <person name="Rychlik I."/>
        </authorList>
    </citation>
    <scope>NUCLEOTIDE SEQUENCE [LARGE SCALE GENOMIC DNA]</scope>
    <source>
        <strain evidence="8 9">An810</strain>
    </source>
</reference>
<keyword evidence="8" id="KW-0378">Hydrolase</keyword>
<evidence type="ECO:0000256" key="6">
    <source>
        <dbReference type="HAMAP-Rule" id="MF_00031"/>
    </source>
</evidence>
<gene>
    <name evidence="6 8" type="primary">ruvA</name>
    <name evidence="8" type="ORF">H5993_00605</name>
</gene>
<name>A0ABS2ELA9_9LACO</name>
<dbReference type="InterPro" id="IPR010994">
    <property type="entry name" value="RuvA_2-like"/>
</dbReference>
<dbReference type="Gene3D" id="1.10.8.10">
    <property type="entry name" value="DNA helicase RuvA subunit, C-terminal domain"/>
    <property type="match status" value="1"/>
</dbReference>
<evidence type="ECO:0000256" key="4">
    <source>
        <dbReference type="ARBA" id="ARBA00023172"/>
    </source>
</evidence>
<dbReference type="InterPro" id="IPR036267">
    <property type="entry name" value="RuvA_C_sf"/>
</dbReference>
<dbReference type="SMART" id="SM00278">
    <property type="entry name" value="HhH1"/>
    <property type="match status" value="2"/>
</dbReference>
<dbReference type="Pfam" id="PF01330">
    <property type="entry name" value="RuvA_N"/>
    <property type="match status" value="1"/>
</dbReference>
<evidence type="ECO:0000313" key="9">
    <source>
        <dbReference type="Proteomes" id="UP000776629"/>
    </source>
</evidence>
<evidence type="ECO:0000256" key="1">
    <source>
        <dbReference type="ARBA" id="ARBA00022490"/>
    </source>
</evidence>
<dbReference type="SUPFAM" id="SSF46929">
    <property type="entry name" value="DNA helicase RuvA subunit, C-terminal domain"/>
    <property type="match status" value="1"/>
</dbReference>
<keyword evidence="3 6" id="KW-0238">DNA-binding</keyword>
<keyword evidence="4 6" id="KW-0233">DNA recombination</keyword>
<dbReference type="GO" id="GO:0003678">
    <property type="term" value="F:DNA helicase activity"/>
    <property type="evidence" value="ECO:0007669"/>
    <property type="project" value="UniProtKB-EC"/>
</dbReference>
<dbReference type="Gene3D" id="1.10.150.20">
    <property type="entry name" value="5' to 3' exonuclease, C-terminal subdomain"/>
    <property type="match status" value="1"/>
</dbReference>
<comment type="subunit">
    <text evidence="6">Homotetramer. Forms an RuvA(8)-RuvB(12)-Holliday junction (HJ) complex. HJ DNA is sandwiched between 2 RuvA tetramers; dsDNA enters through RuvA and exits via RuvB. An RuvB hexamer assembles on each DNA strand where it exits the tetramer. Each RuvB hexamer is contacted by two RuvA subunits (via domain III) on 2 adjacent RuvB subunits; this complex drives branch migration. In the full resolvosome a probable DNA-RuvA(4)-RuvB(12)-RuvC(2) complex forms which resolves the HJ.</text>
</comment>
<dbReference type="NCBIfam" id="TIGR00084">
    <property type="entry name" value="ruvA"/>
    <property type="match status" value="1"/>
</dbReference>
<dbReference type="HAMAP" id="MF_00031">
    <property type="entry name" value="DNA_HJ_migration_RuvA"/>
    <property type="match status" value="1"/>
</dbReference>
<dbReference type="RefSeq" id="WP_204775818.1">
    <property type="nucleotide sequence ID" value="NZ_JACJJQ010000002.1"/>
</dbReference>
<evidence type="ECO:0000313" key="8">
    <source>
        <dbReference type="EMBL" id="MBM6753269.1"/>
    </source>
</evidence>
<dbReference type="InterPro" id="IPR012340">
    <property type="entry name" value="NA-bd_OB-fold"/>
</dbReference>
<comment type="domain">
    <text evidence="6">Has three domains with a flexible linker between the domains II and III and assumes an 'L' shape. Domain III is highly mobile and contacts RuvB.</text>
</comment>
<dbReference type="Gene3D" id="2.40.50.140">
    <property type="entry name" value="Nucleic acid-binding proteins"/>
    <property type="match status" value="1"/>
</dbReference>
<keyword evidence="5 6" id="KW-0234">DNA repair</keyword>
<dbReference type="GO" id="GO:0016787">
    <property type="term" value="F:hydrolase activity"/>
    <property type="evidence" value="ECO:0007669"/>
    <property type="project" value="UniProtKB-KW"/>
</dbReference>
<keyword evidence="1 6" id="KW-0963">Cytoplasm</keyword>
<dbReference type="SUPFAM" id="SSF50249">
    <property type="entry name" value="Nucleic acid-binding proteins"/>
    <property type="match status" value="1"/>
</dbReference>
<feature type="region of interest" description="Domain III" evidence="6">
    <location>
        <begin position="150"/>
        <end position="200"/>
    </location>
</feature>
<feature type="domain" description="Helix-hairpin-helix DNA-binding motif class 1" evidence="7">
    <location>
        <begin position="107"/>
        <end position="126"/>
    </location>
</feature>
<organism evidence="8 9">
    <name type="scientific">Limosilactobacillus alvi</name>
    <dbReference type="NCBI Taxonomy" id="990412"/>
    <lineage>
        <taxon>Bacteria</taxon>
        <taxon>Bacillati</taxon>
        <taxon>Bacillota</taxon>
        <taxon>Bacilli</taxon>
        <taxon>Lactobacillales</taxon>
        <taxon>Lactobacillaceae</taxon>
        <taxon>Limosilactobacillus</taxon>
    </lineage>
</organism>
<evidence type="ECO:0000256" key="5">
    <source>
        <dbReference type="ARBA" id="ARBA00023204"/>
    </source>
</evidence>
<evidence type="ECO:0000256" key="2">
    <source>
        <dbReference type="ARBA" id="ARBA00022763"/>
    </source>
</evidence>
<proteinExistence type="inferred from homology"/>
<keyword evidence="9" id="KW-1185">Reference proteome</keyword>
<evidence type="ECO:0000256" key="3">
    <source>
        <dbReference type="ARBA" id="ARBA00023125"/>
    </source>
</evidence>
<dbReference type="Pfam" id="PF07499">
    <property type="entry name" value="RuvA_C"/>
    <property type="match status" value="1"/>
</dbReference>
<dbReference type="Proteomes" id="UP000776629">
    <property type="component" value="Unassembled WGS sequence"/>
</dbReference>
<comment type="subcellular location">
    <subcellularLocation>
        <location evidence="6">Cytoplasm</location>
    </subcellularLocation>
</comment>
<dbReference type="EMBL" id="JACJJQ010000002">
    <property type="protein sequence ID" value="MBM6753269.1"/>
    <property type="molecule type" value="Genomic_DNA"/>
</dbReference>
<dbReference type="InterPro" id="IPR000085">
    <property type="entry name" value="RuvA"/>
</dbReference>
<sequence length="200" mass="21997">MYEYLKGYVTIVKPTYIVVEVNGVGFRLAVANPYAYEVNADKLVTVYVYQAVKDDSITLFGFQSGDEKQLFEKLISVSGIGPKSGLAILANPDHQALIQAIRENNANYLAKFPGIGKKTASRIIIELQDKVDSLLPTNELDFTIKATKVAANPALEDALAALKALGYAERDVKQVEKKLLQGEDALTTDQYLREGLKLLN</sequence>
<dbReference type="InterPro" id="IPR003583">
    <property type="entry name" value="Hlx-hairpin-Hlx_DNA-bd_motif"/>
</dbReference>
<dbReference type="CDD" id="cd14332">
    <property type="entry name" value="UBA_RuvA_C"/>
    <property type="match status" value="1"/>
</dbReference>
<keyword evidence="2 6" id="KW-0227">DNA damage</keyword>
<comment type="similarity">
    <text evidence="6">Belongs to the RuvA family.</text>
</comment>
<feature type="region of interest" description="Flexible linker" evidence="6">
    <location>
        <begin position="137"/>
        <end position="149"/>
    </location>
</feature>
<dbReference type="InterPro" id="IPR011114">
    <property type="entry name" value="RuvA_C"/>
</dbReference>
<feature type="domain" description="Helix-hairpin-helix DNA-binding motif class 1" evidence="7">
    <location>
        <begin position="72"/>
        <end position="91"/>
    </location>
</feature>
<comment type="function">
    <text evidence="6">The RuvA-RuvB-RuvC complex processes Holliday junction (HJ) DNA during genetic recombination and DNA repair, while the RuvA-RuvB complex plays an important role in the rescue of blocked DNA replication forks via replication fork reversal (RFR). RuvA specifically binds to HJ cruciform DNA, conferring on it an open structure. The RuvB hexamer acts as an ATP-dependent pump, pulling dsDNA into and through the RuvAB complex. HJ branch migration allows RuvC to scan DNA until it finds its consensus sequence, where it cleaves and resolves the cruciform DNA.</text>
</comment>
<dbReference type="Pfam" id="PF14520">
    <property type="entry name" value="HHH_5"/>
    <property type="match status" value="1"/>
</dbReference>
<evidence type="ECO:0000259" key="7">
    <source>
        <dbReference type="SMART" id="SM00278"/>
    </source>
</evidence>
<accession>A0ABS2ELA9</accession>
<protein>
    <recommendedName>
        <fullName evidence="6">Holliday junction branch migration complex subunit RuvA</fullName>
    </recommendedName>
</protein>
<dbReference type="SUPFAM" id="SSF47781">
    <property type="entry name" value="RuvA domain 2-like"/>
    <property type="match status" value="1"/>
</dbReference>
<dbReference type="InterPro" id="IPR013849">
    <property type="entry name" value="DNA_helicase_Holl-junc_RuvA_I"/>
</dbReference>
<comment type="caution">
    <text evidence="8">The sequence shown here is derived from an EMBL/GenBank/DDBJ whole genome shotgun (WGS) entry which is preliminary data.</text>
</comment>